<organism evidence="3">
    <name type="scientific">Anopheles coluzzii</name>
    <name type="common">African malaria mosquito</name>
    <dbReference type="NCBI Taxonomy" id="1518534"/>
    <lineage>
        <taxon>Eukaryota</taxon>
        <taxon>Metazoa</taxon>
        <taxon>Ecdysozoa</taxon>
        <taxon>Arthropoda</taxon>
        <taxon>Hexapoda</taxon>
        <taxon>Insecta</taxon>
        <taxon>Pterygota</taxon>
        <taxon>Neoptera</taxon>
        <taxon>Endopterygota</taxon>
        <taxon>Diptera</taxon>
        <taxon>Nematocera</taxon>
        <taxon>Culicoidea</taxon>
        <taxon>Culicidae</taxon>
        <taxon>Anophelinae</taxon>
        <taxon>Anopheles</taxon>
    </lineage>
</organism>
<evidence type="ECO:0000313" key="3">
    <source>
        <dbReference type="EnsemblMetazoa" id="ACOM039610-PA.1"/>
    </source>
</evidence>
<dbReference type="AlphaFoldDB" id="A0A8W7PYR7"/>
<protein>
    <submittedName>
        <fullName evidence="3">Uncharacterized protein</fullName>
    </submittedName>
</protein>
<accession>A0A8W7PYR7</accession>
<feature type="compositionally biased region" description="Low complexity" evidence="1">
    <location>
        <begin position="282"/>
        <end position="294"/>
    </location>
</feature>
<feature type="signal peptide" evidence="2">
    <location>
        <begin position="1"/>
        <end position="24"/>
    </location>
</feature>
<evidence type="ECO:0000256" key="1">
    <source>
        <dbReference type="SAM" id="MobiDB-lite"/>
    </source>
</evidence>
<reference evidence="3" key="1">
    <citation type="submission" date="2022-08" db="UniProtKB">
        <authorList>
            <consortium name="EnsemblMetazoa"/>
        </authorList>
    </citation>
    <scope>IDENTIFICATION</scope>
</reference>
<dbReference type="EnsemblMetazoa" id="ACOM039610-RA">
    <property type="protein sequence ID" value="ACOM039610-PA.1"/>
    <property type="gene ID" value="ACOM039610"/>
</dbReference>
<name>A0A8W7PYR7_ANOCL</name>
<feature type="region of interest" description="Disordered" evidence="1">
    <location>
        <begin position="268"/>
        <end position="332"/>
    </location>
</feature>
<keyword evidence="2" id="KW-0732">Signal</keyword>
<evidence type="ECO:0000256" key="2">
    <source>
        <dbReference type="SAM" id="SignalP"/>
    </source>
</evidence>
<proteinExistence type="predicted"/>
<feature type="chain" id="PRO_5036451207" evidence="2">
    <location>
        <begin position="25"/>
        <end position="358"/>
    </location>
</feature>
<sequence length="358" mass="40438">MSSKQIILLAACTVLLVIASVVSANPSDSAPDRAHEVSAKSYFGYQTQPKDSYKKLTEEVTEYCRLISPEITGLRDKIETLQKKLFYRKDKDHGGYNYNDLEQMQRMLAQQKAALDALRNERPSKLLIPLFGAVLLCGVVLAGDLNYDDINSLPAEEKRRIIRELLRAQRDIRGALLKIHYSLNGEEFDADGKEDPYWQGCWDKELAGYRQFLEERMSALSESVKQSHTMMDEIIDRVKPYWYGHHKPGYGGPYGEYGPPGYGPSYGSGYESGYRPEPPSTPETTSYRPTTESYHPSGDDGDDYYARSRPVGGSRRYGRELDVTKETNEEVPVPEVKVDPIEETAVVDALDQLAEEKP</sequence>
<dbReference type="Proteomes" id="UP000075882">
    <property type="component" value="Unassembled WGS sequence"/>
</dbReference>
<feature type="compositionally biased region" description="Basic and acidic residues" evidence="1">
    <location>
        <begin position="317"/>
        <end position="328"/>
    </location>
</feature>